<protein>
    <submittedName>
        <fullName evidence="1">FidL-like putative membrane protein</fullName>
    </submittedName>
</protein>
<reference evidence="1" key="1">
    <citation type="submission" date="2019-06" db="EMBL/GenBank/DDBJ databases">
        <authorList>
            <person name="Deangelis K."/>
            <person name="Huntemann M."/>
            <person name="Clum A."/>
            <person name="Pillay M."/>
            <person name="Palaniappan K."/>
            <person name="Varghese N."/>
            <person name="Mikhailova N."/>
            <person name="Stamatis D."/>
            <person name="Reddy T."/>
            <person name="Daum C."/>
            <person name="Shapiro N."/>
            <person name="Ivanova N."/>
            <person name="Kyrpides N."/>
            <person name="Woyke T."/>
        </authorList>
    </citation>
    <scope>NUCLEOTIDE SEQUENCE [LARGE SCALE GENOMIC DNA]</scope>
    <source>
        <strain evidence="1">128R</strain>
    </source>
</reference>
<proteinExistence type="predicted"/>
<gene>
    <name evidence="1" type="ORF">FHU10_1024</name>
</gene>
<reference evidence="1" key="2">
    <citation type="submission" date="2019-08" db="EMBL/GenBank/DDBJ databases">
        <title>Investigation of anaerobic lignin degradation for improved lignocellulosic biofuels.</title>
        <authorList>
            <person name="Deangelis K.PhD."/>
        </authorList>
    </citation>
    <scope>NUCLEOTIDE SEQUENCE [LARGE SCALE GENOMIC DNA]</scope>
    <source>
        <strain evidence="1">128R</strain>
    </source>
</reference>
<sequence>MNKTQLFGIFTLLSLLFFLLAMGAYRLYVQYQQTHFSCDTMLVVHKDNAEVALVINYVFQGNDGIALLKGTLKQGDKVTSISRKNYFSFKHKKELYHLKSVSTVTSPADNSNTEEVAHYLPRFYLQKGLKFDFSVSPAGREGYVFSTGYVPSFYCSRS</sequence>
<dbReference type="OrthoDB" id="6586786at2"/>
<evidence type="ECO:0000313" key="1">
    <source>
        <dbReference type="EMBL" id="TVZ68572.1"/>
    </source>
</evidence>
<accession>A0A559T1U2</accession>
<name>A0A559T1U2_SERFO</name>
<dbReference type="AlphaFoldDB" id="A0A559T1U2"/>
<comment type="caution">
    <text evidence="1">The sequence shown here is derived from an EMBL/GenBank/DDBJ whole genome shotgun (WGS) entry which is preliminary data.</text>
</comment>
<dbReference type="EMBL" id="VISQ01000001">
    <property type="protein sequence ID" value="TVZ68572.1"/>
    <property type="molecule type" value="Genomic_DNA"/>
</dbReference>
<organism evidence="1">
    <name type="scientific">Serratia fonticola</name>
    <dbReference type="NCBI Taxonomy" id="47917"/>
    <lineage>
        <taxon>Bacteria</taxon>
        <taxon>Pseudomonadati</taxon>
        <taxon>Pseudomonadota</taxon>
        <taxon>Gammaproteobacteria</taxon>
        <taxon>Enterobacterales</taxon>
        <taxon>Yersiniaceae</taxon>
        <taxon>Serratia</taxon>
    </lineage>
</organism>